<dbReference type="OrthoDB" id="905070at2"/>
<dbReference type="Pfam" id="PF13855">
    <property type="entry name" value="LRR_8"/>
    <property type="match status" value="2"/>
</dbReference>
<keyword evidence="6" id="KW-0808">Transferase</keyword>
<evidence type="ECO:0000256" key="9">
    <source>
        <dbReference type="ARBA" id="ARBA00022737"/>
    </source>
</evidence>
<dbReference type="Pfam" id="PF00560">
    <property type="entry name" value="LRR_1"/>
    <property type="match status" value="5"/>
</dbReference>
<evidence type="ECO:0000313" key="20">
    <source>
        <dbReference type="Proteomes" id="UP000248790"/>
    </source>
</evidence>
<keyword evidence="14" id="KW-0675">Receptor</keyword>
<dbReference type="FunFam" id="3.80.10.10:FF:000383">
    <property type="entry name" value="Leucine-rich repeat receptor protein kinase EMS1"/>
    <property type="match status" value="1"/>
</dbReference>
<evidence type="ECO:0000256" key="5">
    <source>
        <dbReference type="ARBA" id="ARBA00022614"/>
    </source>
</evidence>
<evidence type="ECO:0000256" key="10">
    <source>
        <dbReference type="ARBA" id="ARBA00022741"/>
    </source>
</evidence>
<evidence type="ECO:0000256" key="1">
    <source>
        <dbReference type="ARBA" id="ARBA00004251"/>
    </source>
</evidence>
<dbReference type="InterPro" id="IPR053211">
    <property type="entry name" value="DNA_repair-toleration"/>
</dbReference>
<dbReference type="EMBL" id="QLMC01000002">
    <property type="protein sequence ID" value="RAK00555.1"/>
    <property type="molecule type" value="Genomic_DNA"/>
</dbReference>
<dbReference type="GO" id="GO:0004674">
    <property type="term" value="F:protein serine/threonine kinase activity"/>
    <property type="evidence" value="ECO:0007669"/>
    <property type="project" value="UniProtKB-EC"/>
</dbReference>
<gene>
    <name evidence="19" type="ORF">LX87_02263</name>
</gene>
<dbReference type="Pfam" id="PF05345">
    <property type="entry name" value="He_PIG"/>
    <property type="match status" value="2"/>
</dbReference>
<dbReference type="InterPro" id="IPR055414">
    <property type="entry name" value="LRR_R13L4/SHOC2-like"/>
</dbReference>
<evidence type="ECO:0000256" key="6">
    <source>
        <dbReference type="ARBA" id="ARBA00022679"/>
    </source>
</evidence>
<dbReference type="InterPro" id="IPR013210">
    <property type="entry name" value="LRR_N_plant-typ"/>
</dbReference>
<proteinExistence type="predicted"/>
<evidence type="ECO:0000256" key="17">
    <source>
        <dbReference type="ARBA" id="ARBA00048679"/>
    </source>
</evidence>
<comment type="catalytic activity">
    <reaction evidence="17">
        <text>L-seryl-[protein] + ATP = O-phospho-L-seryl-[protein] + ADP + H(+)</text>
        <dbReference type="Rhea" id="RHEA:17989"/>
        <dbReference type="Rhea" id="RHEA-COMP:9863"/>
        <dbReference type="Rhea" id="RHEA-COMP:11604"/>
        <dbReference type="ChEBI" id="CHEBI:15378"/>
        <dbReference type="ChEBI" id="CHEBI:29999"/>
        <dbReference type="ChEBI" id="CHEBI:30616"/>
        <dbReference type="ChEBI" id="CHEBI:83421"/>
        <dbReference type="ChEBI" id="CHEBI:456216"/>
        <dbReference type="EC" id="2.7.11.1"/>
    </reaction>
</comment>
<keyword evidence="20" id="KW-1185">Reference proteome</keyword>
<dbReference type="PANTHER" id="PTHR48060">
    <property type="entry name" value="DNA DAMAGE-REPAIR/TOLERATION PROTEIN DRT100"/>
    <property type="match status" value="1"/>
</dbReference>
<reference evidence="19 20" key="1">
    <citation type="submission" date="2018-06" db="EMBL/GenBank/DDBJ databases">
        <title>Genomic Encyclopedia of Archaeal and Bacterial Type Strains, Phase II (KMG-II): from individual species to whole genera.</title>
        <authorList>
            <person name="Goeker M."/>
        </authorList>
    </citation>
    <scope>NUCLEOTIDE SEQUENCE [LARGE SCALE GENOMIC DNA]</scope>
    <source>
        <strain evidence="19 20">DSM 21851</strain>
    </source>
</reference>
<comment type="catalytic activity">
    <reaction evidence="16">
        <text>L-threonyl-[protein] + ATP = O-phospho-L-threonyl-[protein] + ADP + H(+)</text>
        <dbReference type="Rhea" id="RHEA:46608"/>
        <dbReference type="Rhea" id="RHEA-COMP:11060"/>
        <dbReference type="Rhea" id="RHEA-COMP:11605"/>
        <dbReference type="ChEBI" id="CHEBI:15378"/>
        <dbReference type="ChEBI" id="CHEBI:30013"/>
        <dbReference type="ChEBI" id="CHEBI:30616"/>
        <dbReference type="ChEBI" id="CHEBI:61977"/>
        <dbReference type="ChEBI" id="CHEBI:456216"/>
        <dbReference type="EC" id="2.7.11.1"/>
    </reaction>
</comment>
<evidence type="ECO:0000313" key="19">
    <source>
        <dbReference type="EMBL" id="RAK00555.1"/>
    </source>
</evidence>
<evidence type="ECO:0000256" key="15">
    <source>
        <dbReference type="ARBA" id="ARBA00023180"/>
    </source>
</evidence>
<keyword evidence="8" id="KW-0732">Signal</keyword>
<feature type="domain" description="Dystroglycan-type cadherin-like" evidence="18">
    <location>
        <begin position="1087"/>
        <end position="1177"/>
    </location>
</feature>
<keyword evidence="13" id="KW-0472">Membrane</keyword>
<dbReference type="Pfam" id="PF23598">
    <property type="entry name" value="LRR_14"/>
    <property type="match status" value="2"/>
</dbReference>
<evidence type="ECO:0000256" key="2">
    <source>
        <dbReference type="ARBA" id="ARBA00012513"/>
    </source>
</evidence>
<dbReference type="SUPFAM" id="SSF49313">
    <property type="entry name" value="Cadherin-like"/>
    <property type="match status" value="2"/>
</dbReference>
<evidence type="ECO:0000256" key="16">
    <source>
        <dbReference type="ARBA" id="ARBA00047899"/>
    </source>
</evidence>
<evidence type="ECO:0000256" key="13">
    <source>
        <dbReference type="ARBA" id="ARBA00023136"/>
    </source>
</evidence>
<evidence type="ECO:0000256" key="3">
    <source>
        <dbReference type="ARBA" id="ARBA00022475"/>
    </source>
</evidence>
<evidence type="ECO:0000256" key="7">
    <source>
        <dbReference type="ARBA" id="ARBA00022692"/>
    </source>
</evidence>
<dbReference type="FunFam" id="3.80.10.10:FF:000416">
    <property type="entry name" value="Probable leucine-rich repeat receptor-like protein kinase At5g63930"/>
    <property type="match status" value="1"/>
</dbReference>
<dbReference type="FunFam" id="3.80.10.10:FF:000095">
    <property type="entry name" value="LRR receptor-like serine/threonine-protein kinase GSO1"/>
    <property type="match status" value="1"/>
</dbReference>
<dbReference type="SMART" id="SM00369">
    <property type="entry name" value="LRR_TYP"/>
    <property type="match status" value="12"/>
</dbReference>
<keyword evidence="4" id="KW-0597">Phosphoprotein</keyword>
<keyword evidence="7" id="KW-0812">Transmembrane</keyword>
<sequence>MLHFYARFSSRQNAAVPVSIWQTLRKHLNSKPLTTRLASLLISFCLLTPLLSTASNADQHPDYAALTDFYNSTNGSGWINSAGWLKDNNPCGWYGVGCTDGRVTELSMMYNNVTGSLPKSVGNLIHLKKIELRNNGISGTIPEEIGKLTKLEGLFLIHNQLSGSIPNSIGNLVNLKMLLLRENQLTGPIPSSVLNMQKLESLNLAINQLSGEIPGNIGDLSSLTSLHLEQNKFTGSIPESLGKLTGMSNVTLDNNELSGNIPSSLGNLTNLFQLTLNNNKLTGSIPSSLGDLEGLYTLHLNNNQLTGPIPDTFGEFPKILSLSLHNNELTGSIPGSLSKLTTLSEIRLNNNKLTGSIPSELGDMTHLNALLLYNNQLTGPIPASLGKLTNIIRLSLNNNQLEGTIPSYLGDLSNLMTLELYGNKLTGTIPLTLANLKNLNSLILGGNQLTGTIPDNLGELTSLFNLNLSYNNLTGSIPNSIGKLVNLLGLGLSNNKLTGSIPNGIGNLVNLQALVLNENELSGSIPSEIGNLVKLDRIYLDNNKLSGTIPASLGNLPNLRQIYLNFNELAGPIPDALGNLSKLESLQLFYNKLSGKIPSSLGKLSLLEYLHLHGNQLNGPIPSDLGQLSNLKAIWLSDNNLSGCFPESLRALCGKNVQFYNNPGLPGGGNFDAFCRNEPGSNSVPSPSLTLKSGVTQPIAQNTASVSLTVSGCEGGTINWSATNNTSGSGSTIPVATTTPGNVVYSATCTSGGCTSAPANFAVTVAASPAAGNYDGHLDGADCETFHGWVWDRDKVNTPIAVEILDGSTVIATVLADAFRQDLLSAGKGNGQHAFYFSIPASLKDGKTHSLSARVAGGTFLLKGGAKTIVCQGGTTPPTNQPPVAPTINALTAQQGTAFSTVLPVFTDPEGGPLTYSLSGLPNGLSFNMATRQISGMPTQSGNFGLMYAATDNQNATTSLSILLTVNATTGTPVTGNFDGHLDGATCETFHGWVWDRDKVNTPILVEILDGSTVIATVLADAFRQDLLSAGKGNAQHAFYFSIPASLKDGKTHSLSARVAGGTFLLKGGAKTIMCQGGTTPPINQPPVAPTVNALTAQQGTAFSTVLPVFTDPEGGPLTYSLSGLPNGLSFNTATRQLSGTPMQSGSFGLTYAATDNQNQTTRLSVSLTVNAPATTPVTGDFDGYLDKVECGTIRGWAWDRNKPNAPVHIEFYTGNTVWGSAVANIYRDDLKNAAKGNGAHAYSFDVPTVLKDNQTRLISARIAGSGYVLKWSGKALTCSPTAGRLSAERGTELAVTVLGNPVLKDALEVEVRGAAGQSMHLQLTDAQGRVISERRVEQPHVIERQTLPLGHQPAGLLLLKTTSGSRSVILKVVKQ</sequence>
<evidence type="ECO:0000256" key="11">
    <source>
        <dbReference type="ARBA" id="ARBA00022840"/>
    </source>
</evidence>
<evidence type="ECO:0000256" key="4">
    <source>
        <dbReference type="ARBA" id="ARBA00022553"/>
    </source>
</evidence>
<dbReference type="GO" id="GO:0009653">
    <property type="term" value="P:anatomical structure morphogenesis"/>
    <property type="evidence" value="ECO:0007669"/>
    <property type="project" value="UniProtKB-ARBA"/>
</dbReference>
<dbReference type="InterPro" id="IPR015919">
    <property type="entry name" value="Cadherin-like_sf"/>
</dbReference>
<accession>A0A327X4V0</accession>
<organism evidence="19 20">
    <name type="scientific">Larkinella arboricola</name>
    <dbReference type="NCBI Taxonomy" id="643671"/>
    <lineage>
        <taxon>Bacteria</taxon>
        <taxon>Pseudomonadati</taxon>
        <taxon>Bacteroidota</taxon>
        <taxon>Cytophagia</taxon>
        <taxon>Cytophagales</taxon>
        <taxon>Spirosomataceae</taxon>
        <taxon>Larkinella</taxon>
    </lineage>
</organism>
<dbReference type="InterPro" id="IPR001611">
    <property type="entry name" value="Leu-rich_rpt"/>
</dbReference>
<dbReference type="PANTHER" id="PTHR48060:SF24">
    <property type="entry name" value="NON-SPECIFIC SERINE_THREONINE PROTEIN KINASE"/>
    <property type="match status" value="1"/>
</dbReference>
<dbReference type="GO" id="GO:0005524">
    <property type="term" value="F:ATP binding"/>
    <property type="evidence" value="ECO:0007669"/>
    <property type="project" value="UniProtKB-KW"/>
</dbReference>
<name>A0A327X4V0_LARAB</name>
<dbReference type="Gene3D" id="2.60.40.10">
    <property type="entry name" value="Immunoglobulins"/>
    <property type="match status" value="2"/>
</dbReference>
<comment type="subcellular location">
    <subcellularLocation>
        <location evidence="1">Cell membrane</location>
        <topology evidence="1">Single-pass type I membrane protein</topology>
    </subcellularLocation>
</comment>
<evidence type="ECO:0000256" key="12">
    <source>
        <dbReference type="ARBA" id="ARBA00022989"/>
    </source>
</evidence>
<evidence type="ECO:0000259" key="18">
    <source>
        <dbReference type="SMART" id="SM00736"/>
    </source>
</evidence>
<dbReference type="GO" id="GO:0005886">
    <property type="term" value="C:plasma membrane"/>
    <property type="evidence" value="ECO:0007669"/>
    <property type="project" value="UniProtKB-SubCell"/>
</dbReference>
<dbReference type="Proteomes" id="UP000248790">
    <property type="component" value="Unassembled WGS sequence"/>
</dbReference>
<keyword evidence="15" id="KW-0325">Glycoprotein</keyword>
<dbReference type="Pfam" id="PF08263">
    <property type="entry name" value="LRRNT_2"/>
    <property type="match status" value="1"/>
</dbReference>
<dbReference type="GO" id="GO:0005509">
    <property type="term" value="F:calcium ion binding"/>
    <property type="evidence" value="ECO:0007669"/>
    <property type="project" value="InterPro"/>
</dbReference>
<dbReference type="FunFam" id="3.80.10.10:FF:000400">
    <property type="entry name" value="Nuclear pore complex protein NUP107"/>
    <property type="match status" value="1"/>
</dbReference>
<protein>
    <recommendedName>
        <fullName evidence="2">non-specific serine/threonine protein kinase</fullName>
        <ecNumber evidence="2">2.7.11.1</ecNumber>
    </recommendedName>
</protein>
<dbReference type="InterPro" id="IPR006644">
    <property type="entry name" value="Cadg"/>
</dbReference>
<keyword evidence="10" id="KW-0547">Nucleotide-binding</keyword>
<evidence type="ECO:0000256" key="14">
    <source>
        <dbReference type="ARBA" id="ARBA00023170"/>
    </source>
</evidence>
<comment type="caution">
    <text evidence="19">The sequence shown here is derived from an EMBL/GenBank/DDBJ whole genome shotgun (WGS) entry which is preliminary data.</text>
</comment>
<keyword evidence="3" id="KW-1003">Cell membrane</keyword>
<keyword evidence="12" id="KW-1133">Transmembrane helix</keyword>
<evidence type="ECO:0000256" key="8">
    <source>
        <dbReference type="ARBA" id="ARBA00022729"/>
    </source>
</evidence>
<dbReference type="InterPro" id="IPR032675">
    <property type="entry name" value="LRR_dom_sf"/>
</dbReference>
<dbReference type="InterPro" id="IPR013783">
    <property type="entry name" value="Ig-like_fold"/>
</dbReference>
<keyword evidence="5" id="KW-0433">Leucine-rich repeat</keyword>
<feature type="domain" description="Dystroglycan-type cadherin-like" evidence="18">
    <location>
        <begin position="883"/>
        <end position="973"/>
    </location>
</feature>
<dbReference type="SUPFAM" id="SSF52058">
    <property type="entry name" value="L domain-like"/>
    <property type="match status" value="1"/>
</dbReference>
<dbReference type="Gene3D" id="3.80.10.10">
    <property type="entry name" value="Ribonuclease Inhibitor"/>
    <property type="match status" value="5"/>
</dbReference>
<keyword evidence="11" id="KW-0067">ATP-binding</keyword>
<dbReference type="InterPro" id="IPR003591">
    <property type="entry name" value="Leu-rich_rpt_typical-subtyp"/>
</dbReference>
<dbReference type="SUPFAM" id="SSF52047">
    <property type="entry name" value="RNI-like"/>
    <property type="match status" value="1"/>
</dbReference>
<dbReference type="SMART" id="SM00365">
    <property type="entry name" value="LRR_SD22"/>
    <property type="match status" value="7"/>
</dbReference>
<dbReference type="SMART" id="SM00736">
    <property type="entry name" value="CADG"/>
    <property type="match status" value="2"/>
</dbReference>
<keyword evidence="9" id="KW-0677">Repeat</keyword>
<dbReference type="EC" id="2.7.11.1" evidence="2"/>